<dbReference type="Pfam" id="PF07244">
    <property type="entry name" value="POTRA"/>
    <property type="match status" value="5"/>
</dbReference>
<keyword evidence="6" id="KW-0998">Cell outer membrane</keyword>
<evidence type="ECO:0000256" key="2">
    <source>
        <dbReference type="ARBA" id="ARBA00022452"/>
    </source>
</evidence>
<dbReference type="Gene3D" id="3.10.20.310">
    <property type="entry name" value="membrane protein fhac"/>
    <property type="match status" value="5"/>
</dbReference>
<dbReference type="NCBIfam" id="TIGR03303">
    <property type="entry name" value="OM_YaeT"/>
    <property type="match status" value="1"/>
</dbReference>
<organism evidence="9 10">
    <name type="scientific">Aerophobetes bacterium</name>
    <dbReference type="NCBI Taxonomy" id="2030807"/>
    <lineage>
        <taxon>Bacteria</taxon>
        <taxon>Candidatus Aerophobota</taxon>
    </lineage>
</organism>
<comment type="subcellular location">
    <subcellularLocation>
        <location evidence="1">Membrane</location>
    </subcellularLocation>
</comment>
<evidence type="ECO:0000256" key="7">
    <source>
        <dbReference type="NCBIfam" id="TIGR03303"/>
    </source>
</evidence>
<dbReference type="PANTHER" id="PTHR12815">
    <property type="entry name" value="SORTING AND ASSEMBLY MACHINERY SAMM50 PROTEIN FAMILY MEMBER"/>
    <property type="match status" value="1"/>
</dbReference>
<reference evidence="9 10" key="1">
    <citation type="submission" date="2019-03" db="EMBL/GenBank/DDBJ databases">
        <title>Metabolic potential of uncultured bacteria and archaea associated with petroleum seepage in deep-sea sediments.</title>
        <authorList>
            <person name="Dong X."/>
            <person name="Hubert C."/>
        </authorList>
    </citation>
    <scope>NUCLEOTIDE SEQUENCE [LARGE SCALE GENOMIC DNA]</scope>
    <source>
        <strain evidence="9">E29_bin28</strain>
    </source>
</reference>
<evidence type="ECO:0000256" key="5">
    <source>
        <dbReference type="ARBA" id="ARBA00023136"/>
    </source>
</evidence>
<accession>A0A523YQW6</accession>
<dbReference type="InterPro" id="IPR010827">
    <property type="entry name" value="BamA/TamA_POTRA"/>
</dbReference>
<gene>
    <name evidence="9" type="primary">bamA</name>
    <name evidence="9" type="ORF">E3J33_01020</name>
</gene>
<keyword evidence="5" id="KW-0472">Membrane</keyword>
<name>A0A523YQW6_UNCAE</name>
<keyword evidence="3" id="KW-0812">Transmembrane</keyword>
<evidence type="ECO:0000256" key="6">
    <source>
        <dbReference type="ARBA" id="ARBA00023237"/>
    </source>
</evidence>
<dbReference type="InterPro" id="IPR023707">
    <property type="entry name" value="OM_assembly_BamA"/>
</dbReference>
<feature type="domain" description="POTRA" evidence="8">
    <location>
        <begin position="361"/>
        <end position="433"/>
    </location>
</feature>
<dbReference type="InterPro" id="IPR034746">
    <property type="entry name" value="POTRA"/>
</dbReference>
<comment type="caution">
    <text evidence="9">The sequence shown here is derived from an EMBL/GenBank/DDBJ whole genome shotgun (WGS) entry which is preliminary data.</text>
</comment>
<evidence type="ECO:0000313" key="10">
    <source>
        <dbReference type="Proteomes" id="UP000316925"/>
    </source>
</evidence>
<dbReference type="GO" id="GO:0009279">
    <property type="term" value="C:cell outer membrane"/>
    <property type="evidence" value="ECO:0007669"/>
    <property type="project" value="UniProtKB-UniRule"/>
</dbReference>
<evidence type="ECO:0000256" key="3">
    <source>
        <dbReference type="ARBA" id="ARBA00022692"/>
    </source>
</evidence>
<proteinExistence type="predicted"/>
<evidence type="ECO:0000313" key="9">
    <source>
        <dbReference type="EMBL" id="TET93898.1"/>
    </source>
</evidence>
<feature type="non-terminal residue" evidence="9">
    <location>
        <position position="503"/>
    </location>
</feature>
<dbReference type="GO" id="GO:0071709">
    <property type="term" value="P:membrane assembly"/>
    <property type="evidence" value="ECO:0007669"/>
    <property type="project" value="InterPro"/>
</dbReference>
<feature type="domain" description="POTRA" evidence="8">
    <location>
        <begin position="280"/>
        <end position="358"/>
    </location>
</feature>
<dbReference type="AlphaFoldDB" id="A0A523YQW6"/>
<dbReference type="PROSITE" id="PS51779">
    <property type="entry name" value="POTRA"/>
    <property type="match status" value="4"/>
</dbReference>
<protein>
    <recommendedName>
        <fullName evidence="7">Outer membrane protein assembly factor BamA</fullName>
    </recommendedName>
</protein>
<dbReference type="EMBL" id="SOIJ01000057">
    <property type="protein sequence ID" value="TET93898.1"/>
    <property type="molecule type" value="Genomic_DNA"/>
</dbReference>
<evidence type="ECO:0000256" key="4">
    <source>
        <dbReference type="ARBA" id="ARBA00022729"/>
    </source>
</evidence>
<dbReference type="Proteomes" id="UP000316925">
    <property type="component" value="Unassembled WGS sequence"/>
</dbReference>
<dbReference type="Gene3D" id="2.40.160.50">
    <property type="entry name" value="membrane protein fhac: a member of the omp85/tpsb transporter family"/>
    <property type="match status" value="1"/>
</dbReference>
<feature type="domain" description="POTRA" evidence="8">
    <location>
        <begin position="44"/>
        <end position="115"/>
    </location>
</feature>
<keyword evidence="4" id="KW-0732">Signal</keyword>
<feature type="domain" description="POTRA" evidence="8">
    <location>
        <begin position="196"/>
        <end position="277"/>
    </location>
</feature>
<evidence type="ECO:0000256" key="1">
    <source>
        <dbReference type="ARBA" id="ARBA00004370"/>
    </source>
</evidence>
<sequence>MKNAECPLYGQKEGVFVRKVGEILILAVLLAIFFLSGSMAQTFPIIREIQIQGAKHIKTEKIKEVIKSRVGEPLSEKIIREDMQAIYEMGFFSSLKTLKEEVTDGVRLIFRVKENEEIVKIEIKGVSKGEKNKIKRLITFKEGELWNFKKIKETRDKILAFYDKRGYFSTSVDLFSIGLEKGKCKAVLTIKKDRRTRVRKVEIEGNTFFSDRKIKRSMKTRFRGFFDPKILNEDLEKVIDLYQNSGYYFAYFESPRFEFFTEGRTHWVRVFLEIVEGKKFFVSEVEIKGNRVFPTSKILSQLRPGKGKIFVLTYLEKSLDLLRDKYGDKGYIHAHLEPDLEFDRQAGEVKILLQIEEGSLAKVGKIKIEGNTFTKERVFKHTFVLKEGDILNAHKLREGWRRLYNLGFFETVEIEPLFTSSSTVDLLVKVKEAEQRGQILFGAGYSSVSGLEGHIQLSKDNLGGVGKKINLDWKFGKRRSDYDIGYTDRWWRDSPLRLELDLY</sequence>
<evidence type="ECO:0000259" key="8">
    <source>
        <dbReference type="PROSITE" id="PS51779"/>
    </source>
</evidence>
<dbReference type="PANTHER" id="PTHR12815:SF47">
    <property type="entry name" value="TRANSLOCATION AND ASSEMBLY MODULE SUBUNIT TAMA"/>
    <property type="match status" value="1"/>
</dbReference>
<dbReference type="InterPro" id="IPR039910">
    <property type="entry name" value="D15-like"/>
</dbReference>
<keyword evidence="2" id="KW-1134">Transmembrane beta strand</keyword>